<evidence type="ECO:0000256" key="2">
    <source>
        <dbReference type="ARBA" id="ARBA00022737"/>
    </source>
</evidence>
<gene>
    <name evidence="4" type="ORF">SAY87_015279</name>
</gene>
<dbReference type="AlphaFoldDB" id="A0AAN7GQJ4"/>
<organism evidence="4 5">
    <name type="scientific">Trapa incisa</name>
    <dbReference type="NCBI Taxonomy" id="236973"/>
    <lineage>
        <taxon>Eukaryota</taxon>
        <taxon>Viridiplantae</taxon>
        <taxon>Streptophyta</taxon>
        <taxon>Embryophyta</taxon>
        <taxon>Tracheophyta</taxon>
        <taxon>Spermatophyta</taxon>
        <taxon>Magnoliopsida</taxon>
        <taxon>eudicotyledons</taxon>
        <taxon>Gunneridae</taxon>
        <taxon>Pentapetalae</taxon>
        <taxon>rosids</taxon>
        <taxon>malvids</taxon>
        <taxon>Myrtales</taxon>
        <taxon>Lythraceae</taxon>
        <taxon>Trapa</taxon>
    </lineage>
</organism>
<dbReference type="InterPro" id="IPR036322">
    <property type="entry name" value="WD40_repeat_dom_sf"/>
</dbReference>
<name>A0AAN7GQJ4_9MYRT</name>
<accession>A0AAN7GQJ4</accession>
<dbReference type="PANTHER" id="PTHR14221">
    <property type="entry name" value="WD REPEAT DOMAIN 44"/>
    <property type="match status" value="1"/>
</dbReference>
<feature type="repeat" description="WD" evidence="3">
    <location>
        <begin position="264"/>
        <end position="305"/>
    </location>
</feature>
<keyword evidence="1 3" id="KW-0853">WD repeat</keyword>
<reference evidence="4 5" key="1">
    <citation type="journal article" date="2023" name="Hortic Res">
        <title>Pangenome of water caltrop reveals structural variations and asymmetric subgenome divergence after allopolyploidization.</title>
        <authorList>
            <person name="Zhang X."/>
            <person name="Chen Y."/>
            <person name="Wang L."/>
            <person name="Yuan Y."/>
            <person name="Fang M."/>
            <person name="Shi L."/>
            <person name="Lu R."/>
            <person name="Comes H.P."/>
            <person name="Ma Y."/>
            <person name="Chen Y."/>
            <person name="Huang G."/>
            <person name="Zhou Y."/>
            <person name="Zheng Z."/>
            <person name="Qiu Y."/>
        </authorList>
    </citation>
    <scope>NUCLEOTIDE SEQUENCE [LARGE SCALE GENOMIC DNA]</scope>
    <source>
        <tissue evidence="4">Roots</tissue>
    </source>
</reference>
<proteinExistence type="predicted"/>
<comment type="caution">
    <text evidence="4">The sequence shown here is derived from an EMBL/GenBank/DDBJ whole genome shotgun (WGS) entry which is preliminary data.</text>
</comment>
<dbReference type="Pfam" id="PF00400">
    <property type="entry name" value="WD40"/>
    <property type="match status" value="4"/>
</dbReference>
<evidence type="ECO:0000313" key="5">
    <source>
        <dbReference type="Proteomes" id="UP001345219"/>
    </source>
</evidence>
<evidence type="ECO:0000313" key="4">
    <source>
        <dbReference type="EMBL" id="KAK4748693.1"/>
    </source>
</evidence>
<dbReference type="InterPro" id="IPR040324">
    <property type="entry name" value="WDR44/Dgr2"/>
</dbReference>
<keyword evidence="5" id="KW-1185">Reference proteome</keyword>
<feature type="repeat" description="WD" evidence="3">
    <location>
        <begin position="369"/>
        <end position="409"/>
    </location>
</feature>
<dbReference type="InterPro" id="IPR020472">
    <property type="entry name" value="WD40_PAC1"/>
</dbReference>
<evidence type="ECO:0000256" key="1">
    <source>
        <dbReference type="ARBA" id="ARBA00022574"/>
    </source>
</evidence>
<evidence type="ECO:0000256" key="3">
    <source>
        <dbReference type="PROSITE-ProRule" id="PRU00221"/>
    </source>
</evidence>
<dbReference type="SMART" id="SM00320">
    <property type="entry name" value="WD40"/>
    <property type="match status" value="5"/>
</dbReference>
<protein>
    <submittedName>
        <fullName evidence="4">Uncharacterized protein</fullName>
    </submittedName>
</protein>
<dbReference type="EMBL" id="JAXIOK010000019">
    <property type="protein sequence ID" value="KAK4748693.1"/>
    <property type="molecule type" value="Genomic_DNA"/>
</dbReference>
<feature type="repeat" description="WD" evidence="3">
    <location>
        <begin position="555"/>
        <end position="585"/>
    </location>
</feature>
<sequence length="728" mass="81584">MGDFCEVEDDERFFDAREDSSDGCSSSPMVTELDDIIEFARHKSWIKCAESVRERRDRFLKWTGLSLSFDRKLEQEDSLNSSQDEIKVEEGRITESSGAVLRDFDYSFPCIHSLNLNQAAELSCDGLREGNPGARCKDFDGVEVAVTELTKHGRMDRSAKEIEPNLSEGVEELRIVSSYPSAQSYFHGRWDRVEELTGPKQRMKFGWLRRFGLGACVSRGVIDDTTAKLDDLEMVSGMKMRKVLTHSYKKMHTELSSLYAGQEILAHRGSISTMKFSTDGRFLASSGDDAVVRVWRVTDKERTESIDISDQDASHLYFSVNKFSELAFLNADKESHLGKMKRIGRQSDSCCVLLPSKVWHIVEKPLHEFVGHSGEVLDLSWSKNGYLLSSSTDKTVRLWQVGFSRCLRVFSHNNYVTSINFNPVDEHFFISGSIDGKVRIWEVLSGRVVDYVNMTEIVSAVSYKSDGKGAIVGTLHGNCFFYRIEDNNWHLDAKICVHGGKKSPGKRITGFQFPPGDPSKIMVTSADSTIRILNDRDVVSKYKGFRSTGCHLTASFTSDGKHIISANEDSSVCIWNYTDQEKAQSRPKSILSCESFYSNHTSIAIPWCGAIPIVQTEDEQVESSPTGRSLSDCFNQKLLPFPSPSDCFSLGRGFLLELLPKGSATWPEEKLSSGSSPTSPTPLACRSEYKLLKSALSESPHLWGMVIVTAGWDGRIRTYHNYGLPVHS</sequence>
<keyword evidence="2" id="KW-0677">Repeat</keyword>
<dbReference type="PRINTS" id="PR00320">
    <property type="entry name" value="GPROTEINBRPT"/>
</dbReference>
<dbReference type="SUPFAM" id="SSF50978">
    <property type="entry name" value="WD40 repeat-like"/>
    <property type="match status" value="1"/>
</dbReference>
<dbReference type="PROSITE" id="PS50082">
    <property type="entry name" value="WD_REPEATS_2"/>
    <property type="match status" value="4"/>
</dbReference>
<dbReference type="InterPro" id="IPR001680">
    <property type="entry name" value="WD40_rpt"/>
</dbReference>
<feature type="repeat" description="WD" evidence="3">
    <location>
        <begin position="409"/>
        <end position="451"/>
    </location>
</feature>
<dbReference type="PANTHER" id="PTHR14221:SF5">
    <property type="entry name" value="TRANSDUCIN_WD40 REPEAT-LIKE SUPERFAMILY PROTEIN"/>
    <property type="match status" value="1"/>
</dbReference>
<dbReference type="PROSITE" id="PS50294">
    <property type="entry name" value="WD_REPEATS_REGION"/>
    <property type="match status" value="3"/>
</dbReference>
<dbReference type="Gene3D" id="2.130.10.10">
    <property type="entry name" value="YVTN repeat-like/Quinoprotein amine dehydrogenase"/>
    <property type="match status" value="2"/>
</dbReference>
<dbReference type="InterPro" id="IPR015943">
    <property type="entry name" value="WD40/YVTN_repeat-like_dom_sf"/>
</dbReference>
<dbReference type="Proteomes" id="UP001345219">
    <property type="component" value="Chromosome 12"/>
</dbReference>